<evidence type="ECO:0000313" key="10">
    <source>
        <dbReference type="Proteomes" id="UP000233425"/>
    </source>
</evidence>
<dbReference type="InterPro" id="IPR020603">
    <property type="entry name" value="MraZ_dom"/>
</dbReference>
<evidence type="ECO:0000256" key="1">
    <source>
        <dbReference type="ARBA" id="ARBA00013860"/>
    </source>
</evidence>
<gene>
    <name evidence="7" type="primary">mraZ</name>
    <name evidence="9" type="ORF">RBATCC27255_00786</name>
</gene>
<name>A0A2N0UWQ3_9FIRM</name>
<dbReference type="InterPro" id="IPR003444">
    <property type="entry name" value="MraZ"/>
</dbReference>
<dbReference type="NCBIfam" id="TIGR00242">
    <property type="entry name" value="division/cell wall cluster transcriptional repressor MraZ"/>
    <property type="match status" value="1"/>
</dbReference>
<evidence type="ECO:0000256" key="2">
    <source>
        <dbReference type="ARBA" id="ARBA00022490"/>
    </source>
</evidence>
<dbReference type="InterPro" id="IPR007159">
    <property type="entry name" value="SpoVT-AbrB_dom"/>
</dbReference>
<evidence type="ECO:0000256" key="5">
    <source>
        <dbReference type="ARBA" id="ARBA00023125"/>
    </source>
</evidence>
<dbReference type="GO" id="GO:0009295">
    <property type="term" value="C:nucleoid"/>
    <property type="evidence" value="ECO:0007669"/>
    <property type="project" value="UniProtKB-SubCell"/>
</dbReference>
<comment type="subcellular location">
    <subcellularLocation>
        <location evidence="7">Cytoplasm</location>
        <location evidence="7">Nucleoid</location>
    </subcellularLocation>
</comment>
<dbReference type="PROSITE" id="PS51740">
    <property type="entry name" value="SPOVT_ABRB"/>
    <property type="match status" value="2"/>
</dbReference>
<keyword evidence="10" id="KW-1185">Reference proteome</keyword>
<dbReference type="InterPro" id="IPR035642">
    <property type="entry name" value="MraZ_N"/>
</dbReference>
<dbReference type="GO" id="GO:0003700">
    <property type="term" value="F:DNA-binding transcription factor activity"/>
    <property type="evidence" value="ECO:0007669"/>
    <property type="project" value="UniProtKB-UniRule"/>
</dbReference>
<feature type="domain" description="SpoVT-AbrB" evidence="8">
    <location>
        <begin position="5"/>
        <end position="48"/>
    </location>
</feature>
<dbReference type="InterPro" id="IPR037914">
    <property type="entry name" value="SpoVT-AbrB_sf"/>
</dbReference>
<dbReference type="HAMAP" id="MF_01008">
    <property type="entry name" value="MraZ"/>
    <property type="match status" value="1"/>
</dbReference>
<keyword evidence="3" id="KW-0677">Repeat</keyword>
<comment type="caution">
    <text evidence="9">The sequence shown here is derived from an EMBL/GenBank/DDBJ whole genome shotgun (WGS) entry which is preliminary data.</text>
</comment>
<protein>
    <recommendedName>
        <fullName evidence="1 7">Transcriptional regulator MraZ</fullName>
    </recommendedName>
</protein>
<dbReference type="Pfam" id="PF02381">
    <property type="entry name" value="MraZ"/>
    <property type="match status" value="2"/>
</dbReference>
<dbReference type="GO" id="GO:0000976">
    <property type="term" value="F:transcription cis-regulatory region binding"/>
    <property type="evidence" value="ECO:0007669"/>
    <property type="project" value="TreeGrafter"/>
</dbReference>
<dbReference type="CDD" id="cd16320">
    <property type="entry name" value="MraZ_N"/>
    <property type="match status" value="1"/>
</dbReference>
<dbReference type="Gene3D" id="3.40.1550.20">
    <property type="entry name" value="Transcriptional regulator MraZ domain"/>
    <property type="match status" value="1"/>
</dbReference>
<sequence>MFSGMTNHSIDAKGRIVLPARFREQLGETYYLARGFGNKCIQVMSVEQFNAMCEKILALPANLSMAVQYTFNATAVEVTSNAQGRVIIPQSLREFAEIEGDAVVIGMTNRLEIWSKKNYEDYVASQNENLALALKELKL</sequence>
<dbReference type="PANTHER" id="PTHR34701">
    <property type="entry name" value="TRANSCRIPTIONAL REGULATOR MRAZ"/>
    <property type="match status" value="1"/>
</dbReference>
<evidence type="ECO:0000256" key="3">
    <source>
        <dbReference type="ARBA" id="ARBA00022737"/>
    </source>
</evidence>
<dbReference type="GeneID" id="93768356"/>
<dbReference type="InterPro" id="IPR035644">
    <property type="entry name" value="MraZ_C"/>
</dbReference>
<dbReference type="SUPFAM" id="SSF89447">
    <property type="entry name" value="AbrB/MazE/MraZ-like"/>
    <property type="match status" value="1"/>
</dbReference>
<reference evidence="9" key="1">
    <citation type="journal article" date="2018" name="Environ. Microbiol.">
        <title>Sporulation capability and amylosome conservation among diverse human colonic and rumen isolates of the keystone starch-degrader Ruminococcus bromii.</title>
        <authorList>
            <person name="Mukhopadhya I."/>
            <person name="Morais S."/>
            <person name="Laverde-Gomez J."/>
            <person name="Sheridan P.O."/>
            <person name="Walker A.W."/>
            <person name="Kelly W."/>
            <person name="Klieve A.V."/>
            <person name="Ouwerkerk D."/>
            <person name="Duncan S.H."/>
            <person name="Louis P."/>
            <person name="Koropatkin N."/>
            <person name="Cockburn D."/>
            <person name="Kibler R."/>
            <person name="Cooper P.J."/>
            <person name="Sandoval C."/>
            <person name="Crost E."/>
            <person name="Juge N."/>
            <person name="Bayer E.A."/>
            <person name="Flint H.J."/>
        </authorList>
    </citation>
    <scope>NUCLEOTIDE SEQUENCE [LARGE SCALE GENOMIC DNA]</scope>
    <source>
        <strain evidence="9">ATCC 27255</strain>
    </source>
</reference>
<dbReference type="EMBL" id="NNSR01000039">
    <property type="protein sequence ID" value="PKD31406.1"/>
    <property type="molecule type" value="Genomic_DNA"/>
</dbReference>
<dbReference type="RefSeq" id="WP_101028850.1">
    <property type="nucleotide sequence ID" value="NZ_CABMMZ010000039.1"/>
</dbReference>
<organism evidence="9 10">
    <name type="scientific">Ruminococcus bromii</name>
    <dbReference type="NCBI Taxonomy" id="40518"/>
    <lineage>
        <taxon>Bacteria</taxon>
        <taxon>Bacillati</taxon>
        <taxon>Bacillota</taxon>
        <taxon>Clostridia</taxon>
        <taxon>Eubacteriales</taxon>
        <taxon>Oscillospiraceae</taxon>
        <taxon>Ruminococcus</taxon>
    </lineage>
</organism>
<comment type="subunit">
    <text evidence="7">Forms oligomers.</text>
</comment>
<dbReference type="AlphaFoldDB" id="A0A2N0UWQ3"/>
<dbReference type="PANTHER" id="PTHR34701:SF1">
    <property type="entry name" value="TRANSCRIPTIONAL REGULATOR MRAZ"/>
    <property type="match status" value="1"/>
</dbReference>
<keyword evidence="6 7" id="KW-0804">Transcription</keyword>
<accession>A0A2N0UWQ3</accession>
<dbReference type="InterPro" id="IPR038619">
    <property type="entry name" value="MraZ_sf"/>
</dbReference>
<evidence type="ECO:0000256" key="6">
    <source>
        <dbReference type="ARBA" id="ARBA00023163"/>
    </source>
</evidence>
<evidence type="ECO:0000256" key="7">
    <source>
        <dbReference type="HAMAP-Rule" id="MF_01008"/>
    </source>
</evidence>
<comment type="similarity">
    <text evidence="7">Belongs to the MraZ family.</text>
</comment>
<evidence type="ECO:0000256" key="4">
    <source>
        <dbReference type="ARBA" id="ARBA00023015"/>
    </source>
</evidence>
<keyword evidence="4 7" id="KW-0805">Transcription regulation</keyword>
<proteinExistence type="inferred from homology"/>
<evidence type="ECO:0000259" key="8">
    <source>
        <dbReference type="PROSITE" id="PS51740"/>
    </source>
</evidence>
<dbReference type="GO" id="GO:0005737">
    <property type="term" value="C:cytoplasm"/>
    <property type="evidence" value="ECO:0007669"/>
    <property type="project" value="UniProtKB-UniRule"/>
</dbReference>
<dbReference type="Proteomes" id="UP000233425">
    <property type="component" value="Unassembled WGS sequence"/>
</dbReference>
<keyword evidence="2 7" id="KW-0963">Cytoplasm</keyword>
<dbReference type="CDD" id="cd16321">
    <property type="entry name" value="MraZ_C"/>
    <property type="match status" value="1"/>
</dbReference>
<dbReference type="GO" id="GO:0051301">
    <property type="term" value="P:cell division"/>
    <property type="evidence" value="ECO:0007669"/>
    <property type="project" value="UniProtKB-KW"/>
</dbReference>
<keyword evidence="9" id="KW-0131">Cell cycle</keyword>
<evidence type="ECO:0000313" key="9">
    <source>
        <dbReference type="EMBL" id="PKD31406.1"/>
    </source>
</evidence>
<keyword evidence="5 7" id="KW-0238">DNA-binding</keyword>
<keyword evidence="9" id="KW-0132">Cell division</keyword>
<feature type="domain" description="SpoVT-AbrB" evidence="8">
    <location>
        <begin position="75"/>
        <end position="118"/>
    </location>
</feature>
<dbReference type="GO" id="GO:2000143">
    <property type="term" value="P:negative regulation of DNA-templated transcription initiation"/>
    <property type="evidence" value="ECO:0007669"/>
    <property type="project" value="TreeGrafter"/>
</dbReference>